<dbReference type="InterPro" id="IPR041487">
    <property type="entry name" value="HEPN/Toprim-NTD1"/>
</dbReference>
<accession>A0ABS1SCG6</accession>
<evidence type="ECO:0000313" key="2">
    <source>
        <dbReference type="EMBL" id="MBL3675804.1"/>
    </source>
</evidence>
<gene>
    <name evidence="2" type="ORF">JL111_20315</name>
</gene>
<reference evidence="2 3" key="1">
    <citation type="submission" date="2021-01" db="EMBL/GenBank/DDBJ databases">
        <title>011410 draft genome.</title>
        <authorList>
            <person name="Lang L."/>
        </authorList>
    </citation>
    <scope>NUCLEOTIDE SEQUENCE [LARGE SCALE GENOMIC DNA]</scope>
    <source>
        <strain evidence="2 3">KCTC 42845</strain>
    </source>
</reference>
<sequence>MARTLLQPTKMTLRLGEMLIEATESPKEEIYAGLFANTDRTELSERELHPDELDARTELESRNSVFGHNLGGTYIQAARRRLRAMIHRLELLDHSIDRALADYDYGAFDIRFFLNEKPSPVATFAEIMDTVKQHCIRSLLNDPVDLFGEMRNKRRDIHFGWIESIDDIPPGIEQLHALLDVVPPLSRMRMLAENTDNLDLDVVWHYGPGISDLSVAEEHIRLGPPRSHKILVVTEGKTDAEIIEAAMKKLRPDVADFFRFFSTSEWPFGGAGDIPKLLRGLQQLGAELRVIGIFDNDIEGWRSFRSLTLRSIGPYCRAMTLPDLNVFKSFPTVGPGGLEQQLDINGIGAPIEAYLDLTRSHRNGPSVLRWGSWDKSEKKYNGIVDPKDPPRIDFLAWCEGRKLGPYDTSKITAVLDKLIGEAIAMAPCVGHKNLQWNLGAYK</sequence>
<dbReference type="Proteomes" id="UP000644749">
    <property type="component" value="Unassembled WGS sequence"/>
</dbReference>
<evidence type="ECO:0000259" key="1">
    <source>
        <dbReference type="Pfam" id="PF18871"/>
    </source>
</evidence>
<keyword evidence="3" id="KW-1185">Reference proteome</keyword>
<comment type="caution">
    <text evidence="2">The sequence shown here is derived from an EMBL/GenBank/DDBJ whole genome shotgun (WGS) entry which is preliminary data.</text>
</comment>
<protein>
    <recommendedName>
        <fullName evidence="1">HEPN/Toprim N-terminal domain-containing protein</fullName>
    </recommendedName>
</protein>
<feature type="domain" description="HEPN/Toprim N-terminal" evidence="1">
    <location>
        <begin position="9"/>
        <end position="217"/>
    </location>
</feature>
<dbReference type="RefSeq" id="WP_191309635.1">
    <property type="nucleotide sequence ID" value="NZ_BNCL01000006.1"/>
</dbReference>
<name>A0ABS1SCG6_9RHOB</name>
<evidence type="ECO:0000313" key="3">
    <source>
        <dbReference type="Proteomes" id="UP000644749"/>
    </source>
</evidence>
<organism evidence="2 3">
    <name type="scientific">Paracoccus aerius</name>
    <dbReference type="NCBI Taxonomy" id="1915382"/>
    <lineage>
        <taxon>Bacteria</taxon>
        <taxon>Pseudomonadati</taxon>
        <taxon>Pseudomonadota</taxon>
        <taxon>Alphaproteobacteria</taxon>
        <taxon>Rhodobacterales</taxon>
        <taxon>Paracoccaceae</taxon>
        <taxon>Paracoccus</taxon>
    </lineage>
</organism>
<dbReference type="Pfam" id="PF18871">
    <property type="entry name" value="HEPN_Toprim_N"/>
    <property type="match status" value="1"/>
</dbReference>
<proteinExistence type="predicted"/>
<dbReference type="EMBL" id="JAESHT010000052">
    <property type="protein sequence ID" value="MBL3675804.1"/>
    <property type="molecule type" value="Genomic_DNA"/>
</dbReference>